<dbReference type="NCBIfam" id="NF046085">
    <property type="entry name" value="XrtY_assoc_Gly1"/>
    <property type="match status" value="1"/>
</dbReference>
<dbReference type="Pfam" id="PF00534">
    <property type="entry name" value="Glycos_transf_1"/>
    <property type="match status" value="1"/>
</dbReference>
<evidence type="ECO:0000259" key="1">
    <source>
        <dbReference type="Pfam" id="PF00534"/>
    </source>
</evidence>
<evidence type="ECO:0000313" key="3">
    <source>
        <dbReference type="EMBL" id="MFD0748883.1"/>
    </source>
</evidence>
<dbReference type="Pfam" id="PF13439">
    <property type="entry name" value="Glyco_transf_4"/>
    <property type="match status" value="1"/>
</dbReference>
<dbReference type="PANTHER" id="PTHR45947:SF3">
    <property type="entry name" value="SULFOQUINOVOSYL TRANSFERASE SQD2"/>
    <property type="match status" value="1"/>
</dbReference>
<feature type="domain" description="Glycosyltransferase subfamily 4-like N-terminal" evidence="2">
    <location>
        <begin position="16"/>
        <end position="185"/>
    </location>
</feature>
<dbReference type="InterPro" id="IPR001296">
    <property type="entry name" value="Glyco_trans_1"/>
</dbReference>
<evidence type="ECO:0000259" key="2">
    <source>
        <dbReference type="Pfam" id="PF13439"/>
    </source>
</evidence>
<dbReference type="RefSeq" id="WP_377096782.1">
    <property type="nucleotide sequence ID" value="NZ_JBHTHU010000001.1"/>
</dbReference>
<keyword evidence="4" id="KW-1185">Reference proteome</keyword>
<comment type="caution">
    <text evidence="3">The sequence shown here is derived from an EMBL/GenBank/DDBJ whole genome shotgun (WGS) entry which is preliminary data.</text>
</comment>
<protein>
    <submittedName>
        <fullName evidence="3">XrtY-associated glycosyltransferase XYAG1</fullName>
    </submittedName>
</protein>
<dbReference type="InterPro" id="IPR028098">
    <property type="entry name" value="Glyco_trans_4-like_N"/>
</dbReference>
<dbReference type="EMBL" id="JBHTHU010000001">
    <property type="protein sequence ID" value="MFD0748883.1"/>
    <property type="molecule type" value="Genomic_DNA"/>
</dbReference>
<dbReference type="Proteomes" id="UP001596958">
    <property type="component" value="Unassembled WGS sequence"/>
</dbReference>
<reference evidence="4" key="1">
    <citation type="journal article" date="2019" name="Int. J. Syst. Evol. Microbiol.">
        <title>The Global Catalogue of Microorganisms (GCM) 10K type strain sequencing project: providing services to taxonomists for standard genome sequencing and annotation.</title>
        <authorList>
            <consortium name="The Broad Institute Genomics Platform"/>
            <consortium name="The Broad Institute Genome Sequencing Center for Infectious Disease"/>
            <person name="Wu L."/>
            <person name="Ma J."/>
        </authorList>
    </citation>
    <scope>NUCLEOTIDE SEQUENCE [LARGE SCALE GENOMIC DNA]</scope>
    <source>
        <strain evidence="4">CCUG 63418</strain>
    </source>
</reference>
<dbReference type="Gene3D" id="3.40.50.2000">
    <property type="entry name" value="Glycogen Phosphorylase B"/>
    <property type="match status" value="2"/>
</dbReference>
<sequence>MRILQINASYKPAYIYGGPTMSVSALSEHLVKAKHDVLVLTTTANGEEELSVKPNAAKVIDGVNVVYFDRITKDHTHFSPKLLNAVRQQASTFNVIHIHAWWNLVSVLSCAIALSKGAKVVVSPRGTLSKYSFKHKSGLLKSVFHKTIGLNLLRRCAIHATSASEQEELTDLINPKLIFNIPNFIQLPVFEQKAKAGDRDHTKLLFLSRIDEKKGLDILINALALVNIPWSLSIAGDGDVRYIERVKKLAVAKKIDHHISWLGFRQSDKFEIYRQHDLFILPSHNENFGNVVLESLSVGTPVLISKHVGLAGYVKEHNLGWIFDLDETLLKNTIELAAKDVDKRLVIETDAPALIASHFGDDALTQNYVDMYNQIDQND</sequence>
<feature type="domain" description="Glycosyl transferase family 1" evidence="1">
    <location>
        <begin position="198"/>
        <end position="344"/>
    </location>
</feature>
<dbReference type="PANTHER" id="PTHR45947">
    <property type="entry name" value="SULFOQUINOVOSYL TRANSFERASE SQD2"/>
    <property type="match status" value="1"/>
</dbReference>
<organism evidence="3 4">
    <name type="scientific">Mucilaginibacter calamicampi</name>
    <dbReference type="NCBI Taxonomy" id="1302352"/>
    <lineage>
        <taxon>Bacteria</taxon>
        <taxon>Pseudomonadati</taxon>
        <taxon>Bacteroidota</taxon>
        <taxon>Sphingobacteriia</taxon>
        <taxon>Sphingobacteriales</taxon>
        <taxon>Sphingobacteriaceae</taxon>
        <taxon>Mucilaginibacter</taxon>
    </lineage>
</organism>
<dbReference type="SUPFAM" id="SSF53756">
    <property type="entry name" value="UDP-Glycosyltransferase/glycogen phosphorylase"/>
    <property type="match status" value="1"/>
</dbReference>
<name>A0ABW2YR71_9SPHI</name>
<dbReference type="InterPro" id="IPR050194">
    <property type="entry name" value="Glycosyltransferase_grp1"/>
</dbReference>
<proteinExistence type="predicted"/>
<accession>A0ABW2YR71</accession>
<evidence type="ECO:0000313" key="4">
    <source>
        <dbReference type="Proteomes" id="UP001596958"/>
    </source>
</evidence>
<gene>
    <name evidence="3" type="ORF">ACFQZS_01935</name>
</gene>